<dbReference type="AlphaFoldDB" id="A0AAV9ULY1"/>
<sequence>MRWLTSLAVWAVAAGLARAAVPEALSEAFVDGETLTAKFGGTTVRDGSTISAESVSSSPLLALNSPKSRIPANTLYTVILVDITNSRDPSTESTLHYAASNLRVTSSSGSDLVSGTVDFPYAPPASSFNNANYVFLVYSQSNKIEGLQGLPNGSTTFSINTFRQSNQLQLADTGLGYTVSERASYKIITQRFTFPNTTTTSASSVPPTTSNSPSPTQPPPEPITSYFTLPNGGMTRTVIYTQPNEPGSTVAAPPPSSSTPANPSVITGNGNAAPQNAPSRSVAALVGLGIVFFAFV</sequence>
<comment type="caution">
    <text evidence="3">The sequence shown here is derived from an EMBL/GenBank/DDBJ whole genome shotgun (WGS) entry which is preliminary data.</text>
</comment>
<keyword evidence="2" id="KW-0732">Signal</keyword>
<feature type="region of interest" description="Disordered" evidence="1">
    <location>
        <begin position="240"/>
        <end position="276"/>
    </location>
</feature>
<dbReference type="Gene3D" id="3.90.280.10">
    <property type="entry name" value="PEBP-like"/>
    <property type="match status" value="1"/>
</dbReference>
<evidence type="ECO:0000313" key="4">
    <source>
        <dbReference type="Proteomes" id="UP001375240"/>
    </source>
</evidence>
<proteinExistence type="predicted"/>
<evidence type="ECO:0000313" key="3">
    <source>
        <dbReference type="EMBL" id="KAK6341523.1"/>
    </source>
</evidence>
<organism evidence="3 4">
    <name type="scientific">Orbilia brochopaga</name>
    <dbReference type="NCBI Taxonomy" id="3140254"/>
    <lineage>
        <taxon>Eukaryota</taxon>
        <taxon>Fungi</taxon>
        <taxon>Dikarya</taxon>
        <taxon>Ascomycota</taxon>
        <taxon>Pezizomycotina</taxon>
        <taxon>Orbiliomycetes</taxon>
        <taxon>Orbiliales</taxon>
        <taxon>Orbiliaceae</taxon>
        <taxon>Orbilia</taxon>
    </lineage>
</organism>
<feature type="region of interest" description="Disordered" evidence="1">
    <location>
        <begin position="196"/>
        <end position="225"/>
    </location>
</feature>
<reference evidence="3 4" key="1">
    <citation type="submission" date="2019-10" db="EMBL/GenBank/DDBJ databases">
        <authorList>
            <person name="Palmer J.M."/>
        </authorList>
    </citation>
    <scope>NUCLEOTIDE SEQUENCE [LARGE SCALE GENOMIC DNA]</scope>
    <source>
        <strain evidence="3 4">TWF696</strain>
    </source>
</reference>
<feature type="signal peptide" evidence="2">
    <location>
        <begin position="1"/>
        <end position="19"/>
    </location>
</feature>
<evidence type="ECO:0000256" key="2">
    <source>
        <dbReference type="SAM" id="SignalP"/>
    </source>
</evidence>
<feature type="compositionally biased region" description="Polar residues" evidence="1">
    <location>
        <begin position="266"/>
        <end position="276"/>
    </location>
</feature>
<keyword evidence="4" id="KW-1185">Reference proteome</keyword>
<dbReference type="SUPFAM" id="SSF49777">
    <property type="entry name" value="PEBP-like"/>
    <property type="match status" value="1"/>
</dbReference>
<dbReference type="InterPro" id="IPR036610">
    <property type="entry name" value="PEBP-like_sf"/>
</dbReference>
<feature type="compositionally biased region" description="Low complexity" evidence="1">
    <location>
        <begin position="197"/>
        <end position="214"/>
    </location>
</feature>
<protein>
    <submittedName>
        <fullName evidence="3">Uncharacterized protein</fullName>
    </submittedName>
</protein>
<name>A0AAV9ULY1_9PEZI</name>
<accession>A0AAV9ULY1</accession>
<gene>
    <name evidence="3" type="ORF">TWF696_008595</name>
</gene>
<dbReference type="EMBL" id="JAVHNQ010000007">
    <property type="protein sequence ID" value="KAK6341523.1"/>
    <property type="molecule type" value="Genomic_DNA"/>
</dbReference>
<dbReference type="Proteomes" id="UP001375240">
    <property type="component" value="Unassembled WGS sequence"/>
</dbReference>
<evidence type="ECO:0000256" key="1">
    <source>
        <dbReference type="SAM" id="MobiDB-lite"/>
    </source>
</evidence>
<feature type="chain" id="PRO_5043552858" evidence="2">
    <location>
        <begin position="20"/>
        <end position="296"/>
    </location>
</feature>